<dbReference type="RefSeq" id="WP_121067947.1">
    <property type="nucleotide sequence ID" value="NZ_RBIQ01000009.1"/>
</dbReference>
<dbReference type="AlphaFoldDB" id="A0A495E6J8"/>
<feature type="domain" description="Lambda-carrageenase middle" evidence="1">
    <location>
        <begin position="455"/>
        <end position="824"/>
    </location>
</feature>
<sequence>MKIKLALVFTLSILLNHVYGFQKQDFNSIEQFETGLTISKVRTAQNKKQTFILGSSYEGTIIAVSYEGKRLWENKLSGFMNHDVWCADVTNDGRDEIFAANADGNLYCLNYKGELLWKFRENNAPMYAVTVITKDKTPYIVCGGYDKNIYYLSSSGDLLKTIASKDYSVEKAKGANSKEVPTGNAHISNFIRTIKKADGSEVLAVQGVNHTMSIQARGSLYLFHPLDEKPFKTIDLEGKRLLGELKVVDVGLDGDQEIIAGSSTMIHESSLLKVDLETYEQELFEISKIKKKIDRFGYRVTQPEIITQNGKQSYFVLFGSRILLVPLDFNLEKTEVLVSKYSFNDMWKDGKGNIILASIQSGGSEIYVLNPNKPNWKQAYENLIPKGKIASIIANTKEVKEQLNVFTAPIEERKPLPVYLMSEGVPPSIKTLVDDIKENYKSPVFLNRSGSDKEKWDRSSIENEKYRDRRDRRMKYILSQDQVIKKITSKYKGGPGIAYWGGHGNDPYMYQLSTTKKVLNAAKGKKTVLIFPELEDHSDNFNYVMEDYFYPLAKHARETNANIYVRTKHAFWQANVYLPTWSRLVSGEFSDVFVPAMEETTDKSMDLSIAGRLGIWTSGATDSWGSRCARDNPSLDRLRQHSHQMLPNHFLRNMIYHVSSGAQYLDNFNVDQEYMSLLWELIAKGALYVPKRSEILSFSPVNLGMLSPDKHYLEESSNAKWTTFYDEEKEKNNPLVFSHLNGSWPGAPVTEWDFSKYAGGVQDRRLNFLPTYTNGLVLLTPPQNGIYADKKAKRGTLTSHLHPMYKNIMKEYYTDGRNYYSADGTQTYKANEYYKVIAKDIKDNAKKLPLTVSGDVAWVVAQSSPKHLRLTLIDGGYLNPDDREVTIQFNTVVPIKVTDLLSGEEFTPNANGELQIKVSCGLFRFIDIEFTGFK</sequence>
<evidence type="ECO:0000313" key="4">
    <source>
        <dbReference type="EMBL" id="RKR12143.1"/>
    </source>
</evidence>
<dbReference type="Proteomes" id="UP000269412">
    <property type="component" value="Unassembled WGS sequence"/>
</dbReference>
<reference evidence="4 5" key="1">
    <citation type="submission" date="2018-10" db="EMBL/GenBank/DDBJ databases">
        <title>Genomic Encyclopedia of Archaeal and Bacterial Type Strains, Phase II (KMG-II): from individual species to whole genera.</title>
        <authorList>
            <person name="Goeker M."/>
        </authorList>
    </citation>
    <scope>NUCLEOTIDE SEQUENCE [LARGE SCALE GENOMIC DNA]</scope>
    <source>
        <strain evidence="4 5">DSM 25230</strain>
    </source>
</reference>
<keyword evidence="5" id="KW-1185">Reference proteome</keyword>
<dbReference type="InterPro" id="IPR057420">
    <property type="entry name" value="Beta-prop_CGLA"/>
</dbReference>
<gene>
    <name evidence="4" type="ORF">CLV91_2266</name>
</gene>
<dbReference type="InterPro" id="IPR015943">
    <property type="entry name" value="WD40/YVTN_repeat-like_dom_sf"/>
</dbReference>
<dbReference type="Gene3D" id="2.130.10.10">
    <property type="entry name" value="YVTN repeat-like/Quinoprotein amine dehydrogenase"/>
    <property type="match status" value="1"/>
</dbReference>
<accession>A0A495E6J8</accession>
<dbReference type="Pfam" id="PF25290">
    <property type="entry name" value="CGLA_M"/>
    <property type="match status" value="1"/>
</dbReference>
<dbReference type="InterPro" id="IPR057421">
    <property type="entry name" value="CGLA_M"/>
</dbReference>
<evidence type="ECO:0000259" key="3">
    <source>
        <dbReference type="Pfam" id="PF25292"/>
    </source>
</evidence>
<evidence type="ECO:0000259" key="2">
    <source>
        <dbReference type="Pfam" id="PF25291"/>
    </source>
</evidence>
<evidence type="ECO:0000313" key="5">
    <source>
        <dbReference type="Proteomes" id="UP000269412"/>
    </source>
</evidence>
<dbReference type="Pfam" id="PF25291">
    <property type="entry name" value="CGLA_C"/>
    <property type="match status" value="1"/>
</dbReference>
<evidence type="ECO:0000259" key="1">
    <source>
        <dbReference type="Pfam" id="PF25290"/>
    </source>
</evidence>
<comment type="caution">
    <text evidence="4">The sequence shown here is derived from an EMBL/GenBank/DDBJ whole genome shotgun (WGS) entry which is preliminary data.</text>
</comment>
<dbReference type="OrthoDB" id="972537at2"/>
<feature type="domain" description="Lambda-carrageenase beta-propeller" evidence="3">
    <location>
        <begin position="51"/>
        <end position="369"/>
    </location>
</feature>
<dbReference type="EMBL" id="RBIQ01000009">
    <property type="protein sequence ID" value="RKR12143.1"/>
    <property type="molecule type" value="Genomic_DNA"/>
</dbReference>
<dbReference type="InterPro" id="IPR011047">
    <property type="entry name" value="Quinoprotein_ADH-like_sf"/>
</dbReference>
<dbReference type="Pfam" id="PF25292">
    <property type="entry name" value="Beta-prop_CGLA"/>
    <property type="match status" value="1"/>
</dbReference>
<dbReference type="InterPro" id="IPR057422">
    <property type="entry name" value="CGLA_C"/>
</dbReference>
<protein>
    <submittedName>
        <fullName evidence="4">Uncharacterized protein</fullName>
    </submittedName>
</protein>
<name>A0A495E6J8_9FLAO</name>
<organism evidence="4 5">
    <name type="scientific">Maribacter vaceletii</name>
    <dbReference type="NCBI Taxonomy" id="1206816"/>
    <lineage>
        <taxon>Bacteria</taxon>
        <taxon>Pseudomonadati</taxon>
        <taxon>Bacteroidota</taxon>
        <taxon>Flavobacteriia</taxon>
        <taxon>Flavobacteriales</taxon>
        <taxon>Flavobacteriaceae</taxon>
        <taxon>Maribacter</taxon>
    </lineage>
</organism>
<dbReference type="SUPFAM" id="SSF50998">
    <property type="entry name" value="Quinoprotein alcohol dehydrogenase-like"/>
    <property type="match status" value="1"/>
</dbReference>
<feature type="domain" description="Lambda-carrageenase C-terminal" evidence="2">
    <location>
        <begin position="851"/>
        <end position="929"/>
    </location>
</feature>
<proteinExistence type="predicted"/>